<dbReference type="EMBL" id="CP045143">
    <property type="protein sequence ID" value="QFR24099.1"/>
    <property type="molecule type" value="Genomic_DNA"/>
</dbReference>
<sequence length="68" mass="7455">MNRVIDEKIGKTSEIIAAITKELAKAELEQQQLSKKIQSSTEIQDSHTEDAIGKLAKASESKNGTDKK</sequence>
<protein>
    <submittedName>
        <fullName evidence="2">Uncharacterized protein</fullName>
    </submittedName>
</protein>
<feature type="region of interest" description="Disordered" evidence="1">
    <location>
        <begin position="36"/>
        <end position="68"/>
    </location>
</feature>
<name>A0A5P8M6K9_9LACO</name>
<organism evidence="2 3">
    <name type="scientific">Schleiferilactobacillus harbinensis</name>
    <dbReference type="NCBI Taxonomy" id="304207"/>
    <lineage>
        <taxon>Bacteria</taxon>
        <taxon>Bacillati</taxon>
        <taxon>Bacillota</taxon>
        <taxon>Bacilli</taxon>
        <taxon>Lactobacillales</taxon>
        <taxon>Lactobacillaceae</taxon>
        <taxon>Schleiferilactobacillus</taxon>
    </lineage>
</organism>
<evidence type="ECO:0000313" key="2">
    <source>
        <dbReference type="EMBL" id="QFR24099.1"/>
    </source>
</evidence>
<evidence type="ECO:0000256" key="1">
    <source>
        <dbReference type="SAM" id="MobiDB-lite"/>
    </source>
</evidence>
<dbReference type="Proteomes" id="UP000326779">
    <property type="component" value="Chromosome"/>
</dbReference>
<dbReference type="KEGG" id="lhb:D1010_12285"/>
<dbReference type="AlphaFoldDB" id="A0A5P8M6K9"/>
<feature type="compositionally biased region" description="Basic and acidic residues" evidence="1">
    <location>
        <begin position="44"/>
        <end position="68"/>
    </location>
</feature>
<proteinExistence type="predicted"/>
<reference evidence="2 3" key="1">
    <citation type="submission" date="2019-10" db="EMBL/GenBank/DDBJ databases">
        <title>The completed genome of Lactobacillus harbinensis M1.</title>
        <authorList>
            <person name="Zheng Y."/>
        </authorList>
    </citation>
    <scope>NUCLEOTIDE SEQUENCE [LARGE SCALE GENOMIC DNA]</scope>
    <source>
        <strain evidence="2 3">M1</strain>
    </source>
</reference>
<dbReference type="RefSeq" id="WP_152261108.1">
    <property type="nucleotide sequence ID" value="NZ_CP045143.1"/>
</dbReference>
<evidence type="ECO:0000313" key="3">
    <source>
        <dbReference type="Proteomes" id="UP000326779"/>
    </source>
</evidence>
<accession>A0A5P8M6K9</accession>
<gene>
    <name evidence="2" type="ORF">D1010_12285</name>
</gene>